<comment type="catalytic activity">
    <reaction evidence="10">
        <text>L-threonyl-[protein] + ATP = O-phospho-L-threonyl-[protein] + ADP + H(+)</text>
        <dbReference type="Rhea" id="RHEA:46608"/>
        <dbReference type="Rhea" id="RHEA-COMP:11060"/>
        <dbReference type="Rhea" id="RHEA-COMP:11605"/>
        <dbReference type="ChEBI" id="CHEBI:15378"/>
        <dbReference type="ChEBI" id="CHEBI:30013"/>
        <dbReference type="ChEBI" id="CHEBI:30616"/>
        <dbReference type="ChEBI" id="CHEBI:61977"/>
        <dbReference type="ChEBI" id="CHEBI:456216"/>
        <dbReference type="EC" id="2.7.11.1"/>
    </reaction>
</comment>
<sequence length="312" mass="36196">MELKDYEVLEQIGKGSFGVCKKIRRKTDSKILVWKELDYGLMSDNEKQMLVSEVNLLRELRHEHIVKYYQRIIDKNTLRLYIVMEYCSGGDLSSLIARQKPKRKPFEANLVMKWFQQLLQALQACHYRQKSDMAKVIHRDLKPGNVFLDSSLNIKLGDFGLARILAHNSSFATTFVGTPYYMSPELLNNEAYNEKSDIWALGCIIYELCVLSPPFTALNQSALFLKIKAGKYQPFSPKLYSQDLAIVINKMLQLSPCSRPDIAELISHRMFKVAEMEFGNHTRERTTTILSTRERELQAKEKELLSKWYIPI</sequence>
<name>A0AAV7K788_9METZ</name>
<dbReference type="EC" id="2.7.11.1" evidence="2"/>
<dbReference type="SMART" id="SM00220">
    <property type="entry name" value="S_TKc"/>
    <property type="match status" value="1"/>
</dbReference>
<dbReference type="GO" id="GO:0005634">
    <property type="term" value="C:nucleus"/>
    <property type="evidence" value="ECO:0007669"/>
    <property type="project" value="UniProtKB-ARBA"/>
</dbReference>
<evidence type="ECO:0000256" key="4">
    <source>
        <dbReference type="ARBA" id="ARBA00022618"/>
    </source>
</evidence>
<evidence type="ECO:0000256" key="6">
    <source>
        <dbReference type="ARBA" id="ARBA00022741"/>
    </source>
</evidence>
<evidence type="ECO:0000259" key="12">
    <source>
        <dbReference type="PROSITE" id="PS50011"/>
    </source>
</evidence>
<keyword evidence="4" id="KW-0132">Cell division</keyword>
<dbReference type="FunFam" id="1.10.510.10:FF:000571">
    <property type="entry name" value="Maternal embryonic leucine zipper kinase"/>
    <property type="match status" value="1"/>
</dbReference>
<feature type="domain" description="Protein kinase" evidence="12">
    <location>
        <begin position="6"/>
        <end position="271"/>
    </location>
</feature>
<dbReference type="GO" id="GO:0051301">
    <property type="term" value="P:cell division"/>
    <property type="evidence" value="ECO:0007669"/>
    <property type="project" value="UniProtKB-KW"/>
</dbReference>
<dbReference type="Proteomes" id="UP001165289">
    <property type="component" value="Unassembled WGS sequence"/>
</dbReference>
<evidence type="ECO:0000256" key="9">
    <source>
        <dbReference type="ARBA" id="ARBA00023306"/>
    </source>
</evidence>
<reference evidence="13 14" key="1">
    <citation type="journal article" date="2023" name="BMC Biol.">
        <title>The compact genome of the sponge Oopsacas minuta (Hexactinellida) is lacking key metazoan core genes.</title>
        <authorList>
            <person name="Santini S."/>
            <person name="Schenkelaars Q."/>
            <person name="Jourda C."/>
            <person name="Duchesne M."/>
            <person name="Belahbib H."/>
            <person name="Rocher C."/>
            <person name="Selva M."/>
            <person name="Riesgo A."/>
            <person name="Vervoort M."/>
            <person name="Leys S.P."/>
            <person name="Kodjabachian L."/>
            <person name="Le Bivic A."/>
            <person name="Borchiellini C."/>
            <person name="Claverie J.M."/>
            <person name="Renard E."/>
        </authorList>
    </citation>
    <scope>NUCLEOTIDE SEQUENCE [LARGE SCALE GENOMIC DNA]</scope>
    <source>
        <strain evidence="13">SPO-2</strain>
    </source>
</reference>
<evidence type="ECO:0000256" key="3">
    <source>
        <dbReference type="ARBA" id="ARBA00022527"/>
    </source>
</evidence>
<keyword evidence="7 13" id="KW-0418">Kinase</keyword>
<evidence type="ECO:0000256" key="8">
    <source>
        <dbReference type="ARBA" id="ARBA00022840"/>
    </source>
</evidence>
<dbReference type="GO" id="GO:0004674">
    <property type="term" value="F:protein serine/threonine kinase activity"/>
    <property type="evidence" value="ECO:0007669"/>
    <property type="project" value="UniProtKB-KW"/>
</dbReference>
<comment type="catalytic activity">
    <reaction evidence="11">
        <text>L-seryl-[protein] + ATP = O-phospho-L-seryl-[protein] + ADP + H(+)</text>
        <dbReference type="Rhea" id="RHEA:17989"/>
        <dbReference type="Rhea" id="RHEA-COMP:9863"/>
        <dbReference type="Rhea" id="RHEA-COMP:11604"/>
        <dbReference type="ChEBI" id="CHEBI:15378"/>
        <dbReference type="ChEBI" id="CHEBI:29999"/>
        <dbReference type="ChEBI" id="CHEBI:30616"/>
        <dbReference type="ChEBI" id="CHEBI:83421"/>
        <dbReference type="ChEBI" id="CHEBI:456216"/>
        <dbReference type="EC" id="2.7.11.1"/>
    </reaction>
</comment>
<dbReference type="PANTHER" id="PTHR44899:SF10">
    <property type="entry name" value="NIMA-RELATED KINASE 2"/>
    <property type="match status" value="1"/>
</dbReference>
<dbReference type="GO" id="GO:0000278">
    <property type="term" value="P:mitotic cell cycle"/>
    <property type="evidence" value="ECO:0007669"/>
    <property type="project" value="UniProtKB-ARBA"/>
</dbReference>
<dbReference type="AlphaFoldDB" id="A0AAV7K788"/>
<evidence type="ECO:0000256" key="10">
    <source>
        <dbReference type="ARBA" id="ARBA00047899"/>
    </source>
</evidence>
<dbReference type="InterPro" id="IPR000719">
    <property type="entry name" value="Prot_kinase_dom"/>
</dbReference>
<comment type="caution">
    <text evidence="13">The sequence shown here is derived from an EMBL/GenBank/DDBJ whole genome shotgun (WGS) entry which is preliminary data.</text>
</comment>
<dbReference type="PIRSF" id="PIRSF000654">
    <property type="entry name" value="Integrin-linked_kinase"/>
    <property type="match status" value="1"/>
</dbReference>
<dbReference type="GO" id="GO:0005524">
    <property type="term" value="F:ATP binding"/>
    <property type="evidence" value="ECO:0007669"/>
    <property type="project" value="UniProtKB-KW"/>
</dbReference>
<keyword evidence="9" id="KW-0131">Cell cycle</keyword>
<dbReference type="InterPro" id="IPR051131">
    <property type="entry name" value="NEK_Ser/Thr_kinase_NIMA"/>
</dbReference>
<dbReference type="CDD" id="cd08217">
    <property type="entry name" value="STKc_Nek2"/>
    <property type="match status" value="1"/>
</dbReference>
<protein>
    <recommendedName>
        <fullName evidence="2">non-specific serine/threonine protein kinase</fullName>
        <ecNumber evidence="2">2.7.11.1</ecNumber>
    </recommendedName>
</protein>
<dbReference type="InterPro" id="IPR008271">
    <property type="entry name" value="Ser/Thr_kinase_AS"/>
</dbReference>
<dbReference type="GO" id="GO:0007059">
    <property type="term" value="P:chromosome segregation"/>
    <property type="evidence" value="ECO:0007669"/>
    <property type="project" value="UniProtKB-ARBA"/>
</dbReference>
<dbReference type="Pfam" id="PF00069">
    <property type="entry name" value="Pkinase"/>
    <property type="match status" value="1"/>
</dbReference>
<evidence type="ECO:0000256" key="11">
    <source>
        <dbReference type="ARBA" id="ARBA00048679"/>
    </source>
</evidence>
<dbReference type="PROSITE" id="PS50011">
    <property type="entry name" value="PROTEIN_KINASE_DOM"/>
    <property type="match status" value="1"/>
</dbReference>
<dbReference type="PANTHER" id="PTHR44899">
    <property type="entry name" value="CAMK FAMILY PROTEIN KINASE"/>
    <property type="match status" value="1"/>
</dbReference>
<dbReference type="Gene3D" id="3.30.200.20">
    <property type="entry name" value="Phosphorylase Kinase, domain 1"/>
    <property type="match status" value="2"/>
</dbReference>
<proteinExistence type="inferred from homology"/>
<dbReference type="SUPFAM" id="SSF56112">
    <property type="entry name" value="Protein kinase-like (PK-like)"/>
    <property type="match status" value="1"/>
</dbReference>
<keyword evidence="3" id="KW-0723">Serine/threonine-protein kinase</keyword>
<dbReference type="FunFam" id="3.30.200.20:FF:000151">
    <property type="entry name" value="G2-specific protein kinase nimA"/>
    <property type="match status" value="1"/>
</dbReference>
<evidence type="ECO:0000313" key="13">
    <source>
        <dbReference type="EMBL" id="KAI6656795.1"/>
    </source>
</evidence>
<evidence type="ECO:0000256" key="7">
    <source>
        <dbReference type="ARBA" id="ARBA00022777"/>
    </source>
</evidence>
<dbReference type="Gene3D" id="1.10.510.10">
    <property type="entry name" value="Transferase(Phosphotransferase) domain 1"/>
    <property type="match status" value="1"/>
</dbReference>
<evidence type="ECO:0000256" key="1">
    <source>
        <dbReference type="ARBA" id="ARBA00010886"/>
    </source>
</evidence>
<dbReference type="InterPro" id="IPR011009">
    <property type="entry name" value="Kinase-like_dom_sf"/>
</dbReference>
<keyword evidence="14" id="KW-1185">Reference proteome</keyword>
<keyword evidence="5" id="KW-0808">Transferase</keyword>
<dbReference type="EMBL" id="JAKMXF010000133">
    <property type="protein sequence ID" value="KAI6656795.1"/>
    <property type="molecule type" value="Genomic_DNA"/>
</dbReference>
<keyword evidence="6" id="KW-0547">Nucleotide-binding</keyword>
<accession>A0AAV7K788</accession>
<gene>
    <name evidence="13" type="ORF">LOD99_16098</name>
</gene>
<dbReference type="PROSITE" id="PS00108">
    <property type="entry name" value="PROTEIN_KINASE_ST"/>
    <property type="match status" value="1"/>
</dbReference>
<evidence type="ECO:0000256" key="2">
    <source>
        <dbReference type="ARBA" id="ARBA00012513"/>
    </source>
</evidence>
<evidence type="ECO:0000313" key="14">
    <source>
        <dbReference type="Proteomes" id="UP001165289"/>
    </source>
</evidence>
<evidence type="ECO:0000256" key="5">
    <source>
        <dbReference type="ARBA" id="ARBA00022679"/>
    </source>
</evidence>
<comment type="similarity">
    <text evidence="1">Belongs to the protein kinase superfamily. NEK Ser/Thr protein kinase family. NIMA subfamily.</text>
</comment>
<keyword evidence="8" id="KW-0067">ATP-binding</keyword>
<organism evidence="13 14">
    <name type="scientific">Oopsacas minuta</name>
    <dbReference type="NCBI Taxonomy" id="111878"/>
    <lineage>
        <taxon>Eukaryota</taxon>
        <taxon>Metazoa</taxon>
        <taxon>Porifera</taxon>
        <taxon>Hexactinellida</taxon>
        <taxon>Hexasterophora</taxon>
        <taxon>Lyssacinosida</taxon>
        <taxon>Leucopsacidae</taxon>
        <taxon>Oopsacas</taxon>
    </lineage>
</organism>